<proteinExistence type="predicted"/>
<dbReference type="Pfam" id="PF12680">
    <property type="entry name" value="SnoaL_2"/>
    <property type="match status" value="1"/>
</dbReference>
<dbReference type="SUPFAM" id="SSF54427">
    <property type="entry name" value="NTF2-like"/>
    <property type="match status" value="1"/>
</dbReference>
<reference evidence="2 3" key="1">
    <citation type="journal article" date="2014" name="Genome Announc.">
        <title>Draft Genome Sequence of the Algicidal Bacterium Mangrovimonas yunxiaonensis Strain LY01.</title>
        <authorList>
            <person name="Li Y."/>
            <person name="Zhu H."/>
            <person name="Li C."/>
            <person name="Zhang H."/>
            <person name="Chen Z."/>
            <person name="Zheng W."/>
            <person name="Xu H."/>
            <person name="Zheng T."/>
        </authorList>
    </citation>
    <scope>NUCLEOTIDE SEQUENCE [LARGE SCALE GENOMIC DNA]</scope>
    <source>
        <strain evidence="2 3">LY01</strain>
    </source>
</reference>
<protein>
    <submittedName>
        <fullName evidence="2">Limonene-1,2-epoxide hydrolase</fullName>
    </submittedName>
</protein>
<evidence type="ECO:0000313" key="3">
    <source>
        <dbReference type="Proteomes" id="UP000028521"/>
    </source>
</evidence>
<keyword evidence="3" id="KW-1185">Reference proteome</keyword>
<dbReference type="Proteomes" id="UP000028521">
    <property type="component" value="Unassembled WGS sequence"/>
</dbReference>
<sequence>MEQELKTFYQAFNALDAETMVNLYHDDVVFKDPAFGTLKGNRAKNMWRMLCASQKGQDFKVSCCHINANQHQGHLKWEAFYTFSKTQRQIHNTINAQFTFKAGKIITHTDTFNLYNWARQALGLKGALIGWTPFFKRKLQQQTNQLLNRFEQNTTL</sequence>
<dbReference type="GO" id="GO:0016787">
    <property type="term" value="F:hydrolase activity"/>
    <property type="evidence" value="ECO:0007669"/>
    <property type="project" value="UniProtKB-KW"/>
</dbReference>
<dbReference type="RefSeq" id="WP_036124087.1">
    <property type="nucleotide sequence ID" value="NZ_BMET01000003.1"/>
</dbReference>
<keyword evidence="2" id="KW-0378">Hydrolase</keyword>
<dbReference type="eggNOG" id="COG3631">
    <property type="taxonomic scope" value="Bacteria"/>
</dbReference>
<name>A0A084THR3_9FLAO</name>
<evidence type="ECO:0000259" key="1">
    <source>
        <dbReference type="Pfam" id="PF12680"/>
    </source>
</evidence>
<dbReference type="Gene3D" id="3.10.450.50">
    <property type="match status" value="1"/>
</dbReference>
<reference evidence="3" key="2">
    <citation type="submission" date="2014-07" db="EMBL/GenBank/DDBJ databases">
        <title>Genome sequence of Mangrovimonas yunxiaonensis.</title>
        <authorList>
            <person name="Li Y."/>
            <person name="Zheng T."/>
        </authorList>
    </citation>
    <scope>NUCLEOTIDE SEQUENCE [LARGE SCALE GENOMIC DNA]</scope>
    <source>
        <strain evidence="3">LY01</strain>
    </source>
</reference>
<dbReference type="InterPro" id="IPR032710">
    <property type="entry name" value="NTF2-like_dom_sf"/>
</dbReference>
<dbReference type="OrthoDB" id="391735at2"/>
<evidence type="ECO:0000313" key="2">
    <source>
        <dbReference type="EMBL" id="KFB00249.1"/>
    </source>
</evidence>
<organism evidence="2 3">
    <name type="scientific">Mangrovimonas yunxiaonensis</name>
    <dbReference type="NCBI Taxonomy" id="1197477"/>
    <lineage>
        <taxon>Bacteria</taxon>
        <taxon>Pseudomonadati</taxon>
        <taxon>Bacteroidota</taxon>
        <taxon>Flavobacteriia</taxon>
        <taxon>Flavobacteriales</taxon>
        <taxon>Flavobacteriaceae</taxon>
        <taxon>Mangrovimonas</taxon>
    </lineage>
</organism>
<dbReference type="InterPro" id="IPR037401">
    <property type="entry name" value="SnoaL-like"/>
</dbReference>
<accession>A0A084THR3</accession>
<dbReference type="EMBL" id="JPFK01000009">
    <property type="protein sequence ID" value="KFB00249.1"/>
    <property type="molecule type" value="Genomic_DNA"/>
</dbReference>
<dbReference type="STRING" id="1197477.IA57_12590"/>
<gene>
    <name evidence="2" type="ORF">IA57_12590</name>
</gene>
<feature type="domain" description="SnoaL-like" evidence="1">
    <location>
        <begin position="6"/>
        <end position="108"/>
    </location>
</feature>
<comment type="caution">
    <text evidence="2">The sequence shown here is derived from an EMBL/GenBank/DDBJ whole genome shotgun (WGS) entry which is preliminary data.</text>
</comment>
<dbReference type="AlphaFoldDB" id="A0A084THR3"/>